<evidence type="ECO:0000256" key="5">
    <source>
        <dbReference type="ARBA" id="ARBA00022741"/>
    </source>
</evidence>
<dbReference type="SMART" id="SM00382">
    <property type="entry name" value="AAA"/>
    <property type="match status" value="2"/>
</dbReference>
<accession>A0A1I3KD75</accession>
<dbReference type="InterPro" id="IPR003593">
    <property type="entry name" value="AAA+_ATPase"/>
</dbReference>
<feature type="domain" description="ABC transporter" evidence="9">
    <location>
        <begin position="17"/>
        <end position="253"/>
    </location>
</feature>
<evidence type="ECO:0000259" key="9">
    <source>
        <dbReference type="PROSITE" id="PS50893"/>
    </source>
</evidence>
<evidence type="ECO:0000256" key="8">
    <source>
        <dbReference type="ARBA" id="ARBA00023136"/>
    </source>
</evidence>
<keyword evidence="5" id="KW-0547">Nucleotide-binding</keyword>
<reference evidence="10 11" key="1">
    <citation type="submission" date="2016-10" db="EMBL/GenBank/DDBJ databases">
        <authorList>
            <person name="de Groot N.N."/>
        </authorList>
    </citation>
    <scope>NUCLEOTIDE SEQUENCE [LARGE SCALE GENOMIC DNA]</scope>
    <source>
        <strain evidence="10 11">DSM 44468</strain>
    </source>
</reference>
<evidence type="ECO:0000256" key="3">
    <source>
        <dbReference type="ARBA" id="ARBA00022475"/>
    </source>
</evidence>
<dbReference type="Proteomes" id="UP000199025">
    <property type="component" value="Unassembled WGS sequence"/>
</dbReference>
<evidence type="ECO:0000256" key="4">
    <source>
        <dbReference type="ARBA" id="ARBA00022737"/>
    </source>
</evidence>
<dbReference type="EMBL" id="FORP01000001">
    <property type="protein sequence ID" value="SFI70407.1"/>
    <property type="molecule type" value="Genomic_DNA"/>
</dbReference>
<dbReference type="FunFam" id="3.40.50.300:FF:000127">
    <property type="entry name" value="Ribose import ATP-binding protein RbsA"/>
    <property type="match status" value="1"/>
</dbReference>
<dbReference type="InterPro" id="IPR003439">
    <property type="entry name" value="ABC_transporter-like_ATP-bd"/>
</dbReference>
<keyword evidence="7" id="KW-1278">Translocase</keyword>
<gene>
    <name evidence="10" type="ORF">SAMN05421835_101511</name>
</gene>
<evidence type="ECO:0000313" key="11">
    <source>
        <dbReference type="Proteomes" id="UP000199025"/>
    </source>
</evidence>
<dbReference type="Gene3D" id="3.40.50.300">
    <property type="entry name" value="P-loop containing nucleotide triphosphate hydrolases"/>
    <property type="match status" value="2"/>
</dbReference>
<dbReference type="PANTHER" id="PTHR43790:SF9">
    <property type="entry name" value="GALACTOFURANOSE TRANSPORTER ATP-BINDING PROTEIN YTFR"/>
    <property type="match status" value="1"/>
</dbReference>
<dbReference type="GO" id="GO:0005886">
    <property type="term" value="C:plasma membrane"/>
    <property type="evidence" value="ECO:0007669"/>
    <property type="project" value="UniProtKB-SubCell"/>
</dbReference>
<dbReference type="InterPro" id="IPR017871">
    <property type="entry name" value="ABC_transporter-like_CS"/>
</dbReference>
<keyword evidence="8" id="KW-0472">Membrane</keyword>
<dbReference type="CDD" id="cd03216">
    <property type="entry name" value="ABC_Carb_Monos_I"/>
    <property type="match status" value="1"/>
</dbReference>
<comment type="subcellular location">
    <subcellularLocation>
        <location evidence="1">Cell membrane</location>
        <topology evidence="1">Peripheral membrane protein</topology>
    </subcellularLocation>
</comment>
<dbReference type="InterPro" id="IPR027417">
    <property type="entry name" value="P-loop_NTPase"/>
</dbReference>
<evidence type="ECO:0000256" key="7">
    <source>
        <dbReference type="ARBA" id="ARBA00022967"/>
    </source>
</evidence>
<keyword evidence="11" id="KW-1185">Reference proteome</keyword>
<dbReference type="STRING" id="115433.SAMN05421835_101511"/>
<evidence type="ECO:0000256" key="2">
    <source>
        <dbReference type="ARBA" id="ARBA00022448"/>
    </source>
</evidence>
<dbReference type="PANTHER" id="PTHR43790">
    <property type="entry name" value="CARBOHYDRATE TRANSPORT ATP-BINDING PROTEIN MG119-RELATED"/>
    <property type="match status" value="1"/>
</dbReference>
<sequence>MPTSMSASSAPGTLPAISVRGASKAYGSLQALRDVDLEVAPGEVRALLGLNGAGKSTLVKMLSGVVVPDAGVIRVAGAETVFRSPHHAMGCGVATVHQELSLVPGLSVADNVFLGRWPTRPGSVVDRRALQDAAKQVLERVHCSVAPATRTGKLSIGQQQLVEIARAVGRESRVLILDEPTSSLSAQEADDLIALVKRLAATGVAVIYISHRMDEIHCVADSATVLRDGQLVGTVAMAETTSRALFGMMTGHRQLEPGEAPARPVDSPVVLKVRGLRSDALRGISFDLREGELLGVAGVLGSGRTSLLEALAGARPSTGAVTVNGVSAERRTVGRMRRHGVGLAPENRRTHGLAMSLPIRSNILMGCLPLVSRAGVVSSGSGGRLLRQTMERLRVHWRLNDPPSTLSGGNQQRVVLGRWLANGATVLLLDEPTRGVDIRGKREIYDLLLELSASGVSTIFATSEFEELYRLATRSLVLRHGELVGDVDLRDTGEEQLMMLAMGEEGLSLPTRTGTDNED</sequence>
<dbReference type="PROSITE" id="PS00211">
    <property type="entry name" value="ABC_TRANSPORTER_1"/>
    <property type="match status" value="1"/>
</dbReference>
<feature type="domain" description="ABC transporter" evidence="9">
    <location>
        <begin position="265"/>
        <end position="505"/>
    </location>
</feature>
<dbReference type="GO" id="GO:0016887">
    <property type="term" value="F:ATP hydrolysis activity"/>
    <property type="evidence" value="ECO:0007669"/>
    <property type="project" value="InterPro"/>
</dbReference>
<evidence type="ECO:0000256" key="1">
    <source>
        <dbReference type="ARBA" id="ARBA00004202"/>
    </source>
</evidence>
<evidence type="ECO:0000256" key="6">
    <source>
        <dbReference type="ARBA" id="ARBA00022840"/>
    </source>
</evidence>
<proteinExistence type="predicted"/>
<dbReference type="GO" id="GO:0005524">
    <property type="term" value="F:ATP binding"/>
    <property type="evidence" value="ECO:0007669"/>
    <property type="project" value="UniProtKB-KW"/>
</dbReference>
<dbReference type="SUPFAM" id="SSF52540">
    <property type="entry name" value="P-loop containing nucleoside triphosphate hydrolases"/>
    <property type="match status" value="2"/>
</dbReference>
<keyword evidence="3" id="KW-1003">Cell membrane</keyword>
<dbReference type="AlphaFoldDB" id="A0A1I3KD75"/>
<dbReference type="InterPro" id="IPR050107">
    <property type="entry name" value="ABC_carbohydrate_import_ATPase"/>
</dbReference>
<keyword evidence="10" id="KW-0762">Sugar transport</keyword>
<dbReference type="PROSITE" id="PS50893">
    <property type="entry name" value="ABC_TRANSPORTER_2"/>
    <property type="match status" value="2"/>
</dbReference>
<protein>
    <submittedName>
        <fullName evidence="10">Simple sugar transport system ATP-binding protein/ribose transport system ATP-binding protein/rhamnose transport system ATP-binding protein</fullName>
    </submittedName>
</protein>
<keyword evidence="4" id="KW-0677">Repeat</keyword>
<organism evidence="10 11">
    <name type="scientific">Amycolatopsis sacchari</name>
    <dbReference type="NCBI Taxonomy" id="115433"/>
    <lineage>
        <taxon>Bacteria</taxon>
        <taxon>Bacillati</taxon>
        <taxon>Actinomycetota</taxon>
        <taxon>Actinomycetes</taxon>
        <taxon>Pseudonocardiales</taxon>
        <taxon>Pseudonocardiaceae</taxon>
        <taxon>Amycolatopsis</taxon>
    </lineage>
</organism>
<keyword evidence="2" id="KW-0813">Transport</keyword>
<dbReference type="Pfam" id="PF00005">
    <property type="entry name" value="ABC_tran"/>
    <property type="match status" value="2"/>
</dbReference>
<evidence type="ECO:0000313" key="10">
    <source>
        <dbReference type="EMBL" id="SFI70407.1"/>
    </source>
</evidence>
<dbReference type="CDD" id="cd03215">
    <property type="entry name" value="ABC_Carb_Monos_II"/>
    <property type="match status" value="1"/>
</dbReference>
<name>A0A1I3KD75_9PSEU</name>
<keyword evidence="6 10" id="KW-0067">ATP-binding</keyword>